<dbReference type="EMBL" id="LGRX02006496">
    <property type="protein sequence ID" value="KAK3276550.1"/>
    <property type="molecule type" value="Genomic_DNA"/>
</dbReference>
<evidence type="ECO:0000313" key="3">
    <source>
        <dbReference type="Proteomes" id="UP001190700"/>
    </source>
</evidence>
<accession>A0AAE0GE40</accession>
<evidence type="ECO:0000259" key="1">
    <source>
        <dbReference type="Pfam" id="PF01612"/>
    </source>
</evidence>
<feature type="domain" description="3'-5' exonuclease" evidence="1">
    <location>
        <begin position="140"/>
        <end position="287"/>
    </location>
</feature>
<dbReference type="AlphaFoldDB" id="A0AAE0GE40"/>
<comment type="caution">
    <text evidence="2">The sequence shown here is derived from an EMBL/GenBank/DDBJ whole genome shotgun (WGS) entry which is preliminary data.</text>
</comment>
<dbReference type="Proteomes" id="UP001190700">
    <property type="component" value="Unassembled WGS sequence"/>
</dbReference>
<protein>
    <recommendedName>
        <fullName evidence="1">3'-5' exonuclease domain-containing protein</fullName>
    </recommendedName>
</protein>
<dbReference type="GO" id="GO:0003676">
    <property type="term" value="F:nucleic acid binding"/>
    <property type="evidence" value="ECO:0007669"/>
    <property type="project" value="InterPro"/>
</dbReference>
<dbReference type="GO" id="GO:0008408">
    <property type="term" value="F:3'-5' exonuclease activity"/>
    <property type="evidence" value="ECO:0007669"/>
    <property type="project" value="InterPro"/>
</dbReference>
<organism evidence="2 3">
    <name type="scientific">Cymbomonas tetramitiformis</name>
    <dbReference type="NCBI Taxonomy" id="36881"/>
    <lineage>
        <taxon>Eukaryota</taxon>
        <taxon>Viridiplantae</taxon>
        <taxon>Chlorophyta</taxon>
        <taxon>Pyramimonadophyceae</taxon>
        <taxon>Pyramimonadales</taxon>
        <taxon>Pyramimonadaceae</taxon>
        <taxon>Cymbomonas</taxon>
    </lineage>
</organism>
<name>A0AAE0GE40_9CHLO</name>
<dbReference type="Gene3D" id="3.30.420.10">
    <property type="entry name" value="Ribonuclease H-like superfamily/Ribonuclease H"/>
    <property type="match status" value="1"/>
</dbReference>
<evidence type="ECO:0000313" key="2">
    <source>
        <dbReference type="EMBL" id="KAK3276550.1"/>
    </source>
</evidence>
<dbReference type="InterPro" id="IPR036397">
    <property type="entry name" value="RNaseH_sf"/>
</dbReference>
<dbReference type="InterPro" id="IPR002562">
    <property type="entry name" value="3'-5'_exonuclease_dom"/>
</dbReference>
<dbReference type="SUPFAM" id="SSF53098">
    <property type="entry name" value="Ribonuclease H-like"/>
    <property type="match status" value="1"/>
</dbReference>
<gene>
    <name evidence="2" type="ORF">CYMTET_15381</name>
</gene>
<proteinExistence type="predicted"/>
<reference evidence="2 3" key="1">
    <citation type="journal article" date="2015" name="Genome Biol. Evol.">
        <title>Comparative Genomics of a Bacterivorous Green Alga Reveals Evolutionary Causalities and Consequences of Phago-Mixotrophic Mode of Nutrition.</title>
        <authorList>
            <person name="Burns J.A."/>
            <person name="Paasch A."/>
            <person name="Narechania A."/>
            <person name="Kim E."/>
        </authorList>
    </citation>
    <scope>NUCLEOTIDE SEQUENCE [LARGE SCALE GENOMIC DNA]</scope>
    <source>
        <strain evidence="2 3">PLY_AMNH</strain>
    </source>
</reference>
<dbReference type="Pfam" id="PF01612">
    <property type="entry name" value="DNA_pol_A_exo1"/>
    <property type="match status" value="1"/>
</dbReference>
<sequence length="317" mass="35834">MTATNTISSFNKVLYEVTWSVEGTESEKFLVAELKSPDEPHIKNVQVSEVIAERPIGKGTQKVYREKTSEKLLEFLEAQKDGNLALMEWLHVRKSAKAQQKKAQVQKAQADALPWLSIVDLETENVKHNVDVDLLACTSTLVAVDLEYIPDSIPKELSVLSLYDGSGYYVFTRGFLQAGPAVKRKIAEYVFSELTCLIFCDARQDMPVLQGFFQQILAVEFYDVQTAEADFSDNTRRSLSSLYSTYCCEPGTKYVKDKQITVTFNDEQDQLSFAQLAYCCADVSATYVECLWHRHVDSLEALNSPFRESACSFTRRS</sequence>
<dbReference type="InterPro" id="IPR012337">
    <property type="entry name" value="RNaseH-like_sf"/>
</dbReference>
<keyword evidence="3" id="KW-1185">Reference proteome</keyword>
<dbReference type="GO" id="GO:0006139">
    <property type="term" value="P:nucleobase-containing compound metabolic process"/>
    <property type="evidence" value="ECO:0007669"/>
    <property type="project" value="InterPro"/>
</dbReference>